<dbReference type="Proteomes" id="UP001357733">
    <property type="component" value="Unassembled WGS sequence"/>
</dbReference>
<reference evidence="1 2" key="1">
    <citation type="submission" date="2024-01" db="EMBL/GenBank/DDBJ databases">
        <title>Complete genome sequence of Citroniella saccharovorans strain M6.X9, isolated from human fecal sample.</title>
        <authorList>
            <person name="Cheng G."/>
            <person name="Westerholm M."/>
            <person name="Schnurer A."/>
        </authorList>
    </citation>
    <scope>NUCLEOTIDE SEQUENCE [LARGE SCALE GENOMIC DNA]</scope>
    <source>
        <strain evidence="1 2">DSM 29873</strain>
    </source>
</reference>
<name>A0AAW9MRZ5_9FIRM</name>
<dbReference type="AlphaFoldDB" id="A0AAW9MRZ5"/>
<dbReference type="EMBL" id="JAYKOT010000001">
    <property type="protein sequence ID" value="MEB3428740.1"/>
    <property type="molecule type" value="Genomic_DNA"/>
</dbReference>
<gene>
    <name evidence="1" type="ORF">VLK81_01670</name>
</gene>
<evidence type="ECO:0000313" key="2">
    <source>
        <dbReference type="Proteomes" id="UP001357733"/>
    </source>
</evidence>
<protein>
    <submittedName>
        <fullName evidence="1">2-hydroxyacyl-CoA dehydratase family protein</fullName>
    </submittedName>
</protein>
<sequence length="273" mass="32401">MQYEDLRREAYIEAINLKGENKFVSTFGRVPWELIYSFSLFSVPSYGIDLYVMENFKKDENLCDLLNSTKIYLREDKCPLMFSSSFFVVDDFCQKRNDLLYRSTDKKIYVYKTFEDFTSFLEDISGKKLDMEKLKEVTAKSIILNNLILDIRKLDMDIKEIFEIEYFSKFILNLDERIHFLEMILKKYKNLKKLKKDYIKVCAGCGIYHNLSSRDEVLLECGCEGENFFIIENDDLLSYLEEKYSKKRIVKFDYSIRGCPFDEGKKLNYLGGI</sequence>
<dbReference type="RefSeq" id="WP_324618771.1">
    <property type="nucleotide sequence ID" value="NZ_JAYKOT010000001.1"/>
</dbReference>
<proteinExistence type="predicted"/>
<organism evidence="1 2">
    <name type="scientific">Citroniella saccharovorans</name>
    <dbReference type="NCBI Taxonomy" id="2053367"/>
    <lineage>
        <taxon>Bacteria</taxon>
        <taxon>Bacillati</taxon>
        <taxon>Bacillota</taxon>
        <taxon>Tissierellia</taxon>
        <taxon>Tissierellales</taxon>
        <taxon>Peptoniphilaceae</taxon>
        <taxon>Citroniella</taxon>
    </lineage>
</organism>
<keyword evidence="2" id="KW-1185">Reference proteome</keyword>
<accession>A0AAW9MRZ5</accession>
<comment type="caution">
    <text evidence="1">The sequence shown here is derived from an EMBL/GenBank/DDBJ whole genome shotgun (WGS) entry which is preliminary data.</text>
</comment>
<evidence type="ECO:0000313" key="1">
    <source>
        <dbReference type="EMBL" id="MEB3428740.1"/>
    </source>
</evidence>